<reference evidence="4 5" key="1">
    <citation type="submission" date="2016-10" db="EMBL/GenBank/DDBJ databases">
        <authorList>
            <person name="Varghese N."/>
            <person name="Submissions S."/>
        </authorList>
    </citation>
    <scope>NUCLEOTIDE SEQUENCE [LARGE SCALE GENOMIC DNA]</scope>
    <source>
        <strain evidence="4 5">DSM 13796</strain>
    </source>
</reference>
<keyword evidence="2" id="KW-0812">Transmembrane</keyword>
<feature type="transmembrane region" description="Helical" evidence="2">
    <location>
        <begin position="132"/>
        <end position="153"/>
    </location>
</feature>
<keyword evidence="5" id="KW-1185">Reference proteome</keyword>
<proteinExistence type="inferred from homology"/>
<dbReference type="PANTHER" id="PTHR42709">
    <property type="entry name" value="ALKALINE PHOSPHATASE LIKE PROTEIN"/>
    <property type="match status" value="1"/>
</dbReference>
<evidence type="ECO:0000313" key="5">
    <source>
        <dbReference type="Proteomes" id="UP000182762"/>
    </source>
</evidence>
<evidence type="ECO:0000256" key="2">
    <source>
        <dbReference type="SAM" id="Phobius"/>
    </source>
</evidence>
<dbReference type="Pfam" id="PF09335">
    <property type="entry name" value="VTT_dom"/>
    <property type="match status" value="1"/>
</dbReference>
<organism evidence="4 5">
    <name type="scientific">Priestia endophytica DSM 13796</name>
    <dbReference type="NCBI Taxonomy" id="1121089"/>
    <lineage>
        <taxon>Bacteria</taxon>
        <taxon>Bacillati</taxon>
        <taxon>Bacillota</taxon>
        <taxon>Bacilli</taxon>
        <taxon>Bacillales</taxon>
        <taxon>Bacillaceae</taxon>
        <taxon>Priestia</taxon>
    </lineage>
</organism>
<gene>
    <name evidence="4" type="ORF">SAMN02745910_03528</name>
</gene>
<evidence type="ECO:0000256" key="1">
    <source>
        <dbReference type="ARBA" id="ARBA00010792"/>
    </source>
</evidence>
<keyword evidence="2" id="KW-0472">Membrane</keyword>
<feature type="transmembrane region" description="Helical" evidence="2">
    <location>
        <begin position="103"/>
        <end position="126"/>
    </location>
</feature>
<accession>A0A1I6BE95</accession>
<feature type="transmembrane region" description="Helical" evidence="2">
    <location>
        <begin position="49"/>
        <end position="71"/>
    </location>
</feature>
<sequence length="162" mass="18490">MELVEHLITHYGYIAVFLMLTLGIVGLPIPDEVLMTLIGYFTHVGTLNYELAIVISFTGALLGMMISYLIGRKAGRPFIDKYGKWVGLKEKRMRKVETWMKKYGPYSLILGYFIPGVRHVTCYFSGITRMNLKTYLLFVAIGAFLWCFVFITIGRIAGVIRF</sequence>
<evidence type="ECO:0000259" key="3">
    <source>
        <dbReference type="Pfam" id="PF09335"/>
    </source>
</evidence>
<feature type="transmembrane region" description="Helical" evidence="2">
    <location>
        <begin position="12"/>
        <end position="29"/>
    </location>
</feature>
<feature type="domain" description="VTT" evidence="3">
    <location>
        <begin position="29"/>
        <end position="155"/>
    </location>
</feature>
<comment type="caution">
    <text evidence="4">The sequence shown here is derived from an EMBL/GenBank/DDBJ whole genome shotgun (WGS) entry which is preliminary data.</text>
</comment>
<dbReference type="PANTHER" id="PTHR42709:SF9">
    <property type="entry name" value="ALKALINE PHOSPHATASE LIKE PROTEIN"/>
    <property type="match status" value="1"/>
</dbReference>
<dbReference type="GeneID" id="93712124"/>
<dbReference type="RefSeq" id="WP_061805860.1">
    <property type="nucleotide sequence ID" value="NZ_FOXX01000009.1"/>
</dbReference>
<evidence type="ECO:0000313" key="4">
    <source>
        <dbReference type="EMBL" id="SFQ79226.1"/>
    </source>
</evidence>
<keyword evidence="2" id="KW-1133">Transmembrane helix</keyword>
<name>A0A1I6BE95_9BACI</name>
<comment type="similarity">
    <text evidence="1">Belongs to the DedA family.</text>
</comment>
<dbReference type="InterPro" id="IPR051311">
    <property type="entry name" value="DedA_domain"/>
</dbReference>
<dbReference type="InterPro" id="IPR032816">
    <property type="entry name" value="VTT_dom"/>
</dbReference>
<dbReference type="Proteomes" id="UP000182762">
    <property type="component" value="Unassembled WGS sequence"/>
</dbReference>
<protein>
    <submittedName>
        <fullName evidence="4">Membrane protein DedA, SNARE-associated domain</fullName>
    </submittedName>
</protein>
<dbReference type="EMBL" id="FOXX01000009">
    <property type="protein sequence ID" value="SFQ79226.1"/>
    <property type="molecule type" value="Genomic_DNA"/>
</dbReference>